<feature type="transmembrane region" description="Helical" evidence="1">
    <location>
        <begin position="302"/>
        <end position="326"/>
    </location>
</feature>
<keyword evidence="1" id="KW-0812">Transmembrane</keyword>
<comment type="caution">
    <text evidence="2">The sequence shown here is derived from an EMBL/GenBank/DDBJ whole genome shotgun (WGS) entry which is preliminary data.</text>
</comment>
<organism evidence="2 3">
    <name type="scientific">Anaerococcus porci</name>
    <dbReference type="NCBI Taxonomy" id="2652269"/>
    <lineage>
        <taxon>Bacteria</taxon>
        <taxon>Bacillati</taxon>
        <taxon>Bacillota</taxon>
        <taxon>Tissierellia</taxon>
        <taxon>Tissierellales</taxon>
        <taxon>Peptoniphilaceae</taxon>
        <taxon>Anaerococcus</taxon>
    </lineage>
</organism>
<feature type="transmembrane region" description="Helical" evidence="1">
    <location>
        <begin position="272"/>
        <end position="290"/>
    </location>
</feature>
<feature type="transmembrane region" description="Helical" evidence="1">
    <location>
        <begin position="143"/>
        <end position="166"/>
    </location>
</feature>
<evidence type="ECO:0000313" key="2">
    <source>
        <dbReference type="EMBL" id="MSS78356.1"/>
    </source>
</evidence>
<accession>A0A6N7VU11</accession>
<keyword evidence="3" id="KW-1185">Reference proteome</keyword>
<dbReference type="RefSeq" id="WP_154541366.1">
    <property type="nucleotide sequence ID" value="NZ_VULQ01000010.1"/>
</dbReference>
<proteinExistence type="predicted"/>
<dbReference type="CDD" id="cd21416">
    <property type="entry name" value="HDC_protein"/>
    <property type="match status" value="1"/>
</dbReference>
<protein>
    <recommendedName>
        <fullName evidence="4">Na+/glutamate symporter</fullName>
    </recommendedName>
</protein>
<reference evidence="2 3" key="1">
    <citation type="submission" date="2019-08" db="EMBL/GenBank/DDBJ databases">
        <title>In-depth cultivation of the pig gut microbiome towards novel bacterial diversity and tailored functional studies.</title>
        <authorList>
            <person name="Wylensek D."/>
            <person name="Hitch T.C.A."/>
            <person name="Clavel T."/>
        </authorList>
    </citation>
    <scope>NUCLEOTIDE SEQUENCE [LARGE SCALE GENOMIC DNA]</scope>
    <source>
        <strain evidence="2 3">WCA-380-WT-2B</strain>
    </source>
</reference>
<keyword evidence="1" id="KW-0472">Membrane</keyword>
<dbReference type="InterPro" id="IPR049576">
    <property type="entry name" value="HDC-like"/>
</dbReference>
<keyword evidence="1" id="KW-1133">Transmembrane helix</keyword>
<feature type="transmembrane region" description="Helical" evidence="1">
    <location>
        <begin position="87"/>
        <end position="106"/>
    </location>
</feature>
<feature type="transmembrane region" description="Helical" evidence="1">
    <location>
        <begin position="377"/>
        <end position="400"/>
    </location>
</feature>
<gene>
    <name evidence="2" type="ORF">FYJ26_08090</name>
</gene>
<name>A0A6N7VU11_9FIRM</name>
<evidence type="ECO:0000313" key="3">
    <source>
        <dbReference type="Proteomes" id="UP000441925"/>
    </source>
</evidence>
<dbReference type="EMBL" id="VULQ01000010">
    <property type="protein sequence ID" value="MSS78356.1"/>
    <property type="molecule type" value="Genomic_DNA"/>
</dbReference>
<feature type="transmembrane region" description="Helical" evidence="1">
    <location>
        <begin position="210"/>
        <end position="229"/>
    </location>
</feature>
<feature type="transmembrane region" description="Helical" evidence="1">
    <location>
        <begin position="55"/>
        <end position="75"/>
    </location>
</feature>
<evidence type="ECO:0008006" key="4">
    <source>
        <dbReference type="Google" id="ProtNLM"/>
    </source>
</evidence>
<feature type="transmembrane region" description="Helical" evidence="1">
    <location>
        <begin position="332"/>
        <end position="356"/>
    </location>
</feature>
<dbReference type="AlphaFoldDB" id="A0A6N7VU11"/>
<dbReference type="Proteomes" id="UP000441925">
    <property type="component" value="Unassembled WGS sequence"/>
</dbReference>
<evidence type="ECO:0000256" key="1">
    <source>
        <dbReference type="SAM" id="Phobius"/>
    </source>
</evidence>
<sequence>MDALYALLFILIVYTIGDIVAVKTISIVPSLFVCSVIFLVGFWIGVPETLFQDSLLYSLGSFLITSLLVHMGSMLNINQLKAQWKTVLISVGAIIGIVVLLLIIASPIVGKETAIVAAPPISGGLIAGLQMGEKAEAIGRMDLKLMATLLVVLQGFIGYPLASFCLRKEAKSILKKKSEGVVFVEEEKEKEISEKPSIFKLDDKYRSANYYLAKTVFVAFIATLLSNLLKNINTGIFTLDALLRIDKNVMALLFGIITAETGFLEREPLDKANASGLVMAALMAVIYGGLAGAKPQDIINILIPIAICLFIGTIGIGIMSVVIAKVLKVGPWMAFAIGSTALFGFPGTFIVSNEVAEAMSNTKEEKEFILNQVLPKMLVAGFITVSIGSVILAGILGPMLTSA</sequence>
<feature type="transmembrane region" description="Helical" evidence="1">
    <location>
        <begin position="27"/>
        <end position="46"/>
    </location>
</feature>